<keyword evidence="8" id="KW-0234">DNA repair</keyword>
<evidence type="ECO:0000256" key="3">
    <source>
        <dbReference type="ARBA" id="ARBA00013628"/>
    </source>
</evidence>
<keyword evidence="6" id="KW-0238">DNA-binding</keyword>
<dbReference type="EMBL" id="PUHP01000446">
    <property type="protein sequence ID" value="TQN69965.1"/>
    <property type="molecule type" value="Genomic_DNA"/>
</dbReference>
<evidence type="ECO:0000313" key="12">
    <source>
        <dbReference type="Proteomes" id="UP000326340"/>
    </source>
</evidence>
<keyword evidence="9" id="KW-1135">Mitochondrion nucleoid</keyword>
<dbReference type="GO" id="GO:0003697">
    <property type="term" value="F:single-stranded DNA binding"/>
    <property type="evidence" value="ECO:0007669"/>
    <property type="project" value="InterPro"/>
</dbReference>
<feature type="compositionally biased region" description="Low complexity" evidence="10">
    <location>
        <begin position="27"/>
        <end position="47"/>
    </location>
</feature>
<evidence type="ECO:0000256" key="5">
    <source>
        <dbReference type="ARBA" id="ARBA00022946"/>
    </source>
</evidence>
<comment type="similarity">
    <text evidence="2">Belongs to the MGM101 family.</text>
</comment>
<dbReference type="GO" id="GO:0036297">
    <property type="term" value="P:interstrand cross-link repair"/>
    <property type="evidence" value="ECO:0007669"/>
    <property type="project" value="TreeGrafter"/>
</dbReference>
<feature type="region of interest" description="Disordered" evidence="10">
    <location>
        <begin position="1"/>
        <end position="136"/>
    </location>
</feature>
<dbReference type="PANTHER" id="PTHR31404:SF0">
    <property type="entry name" value="MITOCHONDRIAL GENOME MAINTENANCE PROTEIN MGM101"/>
    <property type="match status" value="1"/>
</dbReference>
<feature type="compositionally biased region" description="Polar residues" evidence="10">
    <location>
        <begin position="105"/>
        <end position="118"/>
    </location>
</feature>
<evidence type="ECO:0000256" key="1">
    <source>
        <dbReference type="ARBA" id="ARBA00004436"/>
    </source>
</evidence>
<feature type="compositionally biased region" description="Low complexity" evidence="10">
    <location>
        <begin position="66"/>
        <end position="76"/>
    </location>
</feature>
<gene>
    <name evidence="11" type="ORF">CSHISOI_05512</name>
</gene>
<evidence type="ECO:0000256" key="6">
    <source>
        <dbReference type="ARBA" id="ARBA00023125"/>
    </source>
</evidence>
<dbReference type="AlphaFoldDB" id="A0A5Q4BSF3"/>
<accession>A0A5Q4BSF3</accession>
<reference evidence="11 12" key="1">
    <citation type="journal article" date="2019" name="Sci. Rep.">
        <title>Colletotrichum shisoi sp. nov., an anthracnose pathogen of Perilla frutescens in Japan: molecular phylogenetic, morphological and genomic evidence.</title>
        <authorList>
            <person name="Gan P."/>
            <person name="Tsushima A."/>
            <person name="Hiroyama R."/>
            <person name="Narusaka M."/>
            <person name="Takano Y."/>
            <person name="Narusaka Y."/>
            <person name="Kawaradani M."/>
            <person name="Damm U."/>
            <person name="Shirasu K."/>
        </authorList>
    </citation>
    <scope>NUCLEOTIDE SEQUENCE [LARGE SCALE GENOMIC DNA]</scope>
    <source>
        <strain evidence="11 12">PG-2018a</strain>
    </source>
</reference>
<protein>
    <recommendedName>
        <fullName evidence="3">Mitochondrial genome maintenance protein MGM101</fullName>
    </recommendedName>
</protein>
<dbReference type="GO" id="GO:0000262">
    <property type="term" value="C:mitochondrial chromosome"/>
    <property type="evidence" value="ECO:0007669"/>
    <property type="project" value="InterPro"/>
</dbReference>
<proteinExistence type="inferred from homology"/>
<dbReference type="Pfam" id="PF06420">
    <property type="entry name" value="Mgm101p"/>
    <property type="match status" value="1"/>
</dbReference>
<comment type="subcellular location">
    <subcellularLocation>
        <location evidence="1">Mitochondrion matrix</location>
        <location evidence="1">Mitochondrion nucleoid</location>
    </subcellularLocation>
</comment>
<dbReference type="PANTHER" id="PTHR31404">
    <property type="entry name" value="MITOCHONDRIAL GENOME MAINTENANCE PROTEIN MGM101"/>
    <property type="match status" value="1"/>
</dbReference>
<keyword evidence="4" id="KW-0227">DNA damage</keyword>
<evidence type="ECO:0000256" key="4">
    <source>
        <dbReference type="ARBA" id="ARBA00022763"/>
    </source>
</evidence>
<comment type="caution">
    <text evidence="11">The sequence shown here is derived from an EMBL/GenBank/DDBJ whole genome shotgun (WGS) entry which is preliminary data.</text>
</comment>
<feature type="compositionally biased region" description="Polar residues" evidence="10">
    <location>
        <begin position="48"/>
        <end position="65"/>
    </location>
</feature>
<organism evidence="11 12">
    <name type="scientific">Colletotrichum shisoi</name>
    <dbReference type="NCBI Taxonomy" id="2078593"/>
    <lineage>
        <taxon>Eukaryota</taxon>
        <taxon>Fungi</taxon>
        <taxon>Dikarya</taxon>
        <taxon>Ascomycota</taxon>
        <taxon>Pezizomycotina</taxon>
        <taxon>Sordariomycetes</taxon>
        <taxon>Hypocreomycetidae</taxon>
        <taxon>Glomerellales</taxon>
        <taxon>Glomerellaceae</taxon>
        <taxon>Colletotrichum</taxon>
        <taxon>Colletotrichum destructivum species complex</taxon>
    </lineage>
</organism>
<keyword evidence="7" id="KW-0496">Mitochondrion</keyword>
<feature type="compositionally biased region" description="Pro residues" evidence="10">
    <location>
        <begin position="77"/>
        <end position="94"/>
    </location>
</feature>
<sequence length="311" mass="33841">MASPLAPLRPLLRATSRQSLTQVARITTTPRFKAAAATTAQRAVPAKPTTTSSYVRRSPASNTSRAAAPKAATTTPAPAPKAPATAPAPTPSDPPSAATPLPEAPSTSRPVETTSFSASAGPPYQPHQQQQHQQGHAIDWSTSYYGLGSQRFSKEIVDILLQPVNPDDVEVKPDGIIYLPEIKYRRILNAAFGPGGWGLVPKGEVVVGEKIVTREYALVAEGRFISQAQGENNYFALENLPSAVEGCKSNALMRCCKDLGIASDLWDPVFIRQFRKKYADEVWVEHVVTKKKKPVWTRKDVPITYPFKRTN</sequence>
<dbReference type="Proteomes" id="UP000326340">
    <property type="component" value="Unassembled WGS sequence"/>
</dbReference>
<dbReference type="GO" id="GO:0000725">
    <property type="term" value="P:recombinational repair"/>
    <property type="evidence" value="ECO:0007669"/>
    <property type="project" value="TreeGrafter"/>
</dbReference>
<feature type="compositionally biased region" description="Low complexity" evidence="10">
    <location>
        <begin position="1"/>
        <end position="17"/>
    </location>
</feature>
<evidence type="ECO:0000313" key="11">
    <source>
        <dbReference type="EMBL" id="TQN69965.1"/>
    </source>
</evidence>
<dbReference type="InterPro" id="IPR009446">
    <property type="entry name" value="Mgm101"/>
</dbReference>
<dbReference type="OrthoDB" id="17164at2759"/>
<name>A0A5Q4BSF3_9PEZI</name>
<evidence type="ECO:0000256" key="7">
    <source>
        <dbReference type="ARBA" id="ARBA00023128"/>
    </source>
</evidence>
<feature type="compositionally biased region" description="Low complexity" evidence="10">
    <location>
        <begin position="126"/>
        <end position="136"/>
    </location>
</feature>
<keyword evidence="5" id="KW-0809">Transit peptide</keyword>
<evidence type="ECO:0000256" key="8">
    <source>
        <dbReference type="ARBA" id="ARBA00023204"/>
    </source>
</evidence>
<evidence type="ECO:0000256" key="2">
    <source>
        <dbReference type="ARBA" id="ARBA00007053"/>
    </source>
</evidence>
<evidence type="ECO:0000256" key="9">
    <source>
        <dbReference type="ARBA" id="ARBA00023271"/>
    </source>
</evidence>
<keyword evidence="12" id="KW-1185">Reference proteome</keyword>
<evidence type="ECO:0000256" key="10">
    <source>
        <dbReference type="SAM" id="MobiDB-lite"/>
    </source>
</evidence>